<dbReference type="AlphaFoldDB" id="A0A2A2LKT8"/>
<comment type="domain">
    <text evidence="9">The N-terminal domain has structural similarity with S-adenosyl-L-methionine-dependent methyltransferases, but does not bind S-adenosyl-L-methionine. It is required for correct assembly of the 2 Fe-S clusters.</text>
</comment>
<keyword evidence="3 9" id="KW-0004">4Fe-4S</keyword>
<feature type="region of interest" description="Fe-S binding site B" evidence="9">
    <location>
        <begin position="212"/>
        <end position="226"/>
    </location>
</feature>
<dbReference type="EMBL" id="LIAE01006635">
    <property type="protein sequence ID" value="PAV86769.1"/>
    <property type="molecule type" value="Genomic_DNA"/>
</dbReference>
<dbReference type="GO" id="GO:0051539">
    <property type="term" value="F:4 iron, 4 sulfur cluster binding"/>
    <property type="evidence" value="ECO:0007669"/>
    <property type="project" value="UniProtKB-KW"/>
</dbReference>
<dbReference type="GO" id="GO:0051537">
    <property type="term" value="F:2 iron, 2 sulfur cluster binding"/>
    <property type="evidence" value="ECO:0007669"/>
    <property type="project" value="UniProtKB-UniRule"/>
</dbReference>
<evidence type="ECO:0000256" key="4">
    <source>
        <dbReference type="ARBA" id="ARBA00022490"/>
    </source>
</evidence>
<feature type="short sequence motif" description="Cx2C motif 1" evidence="9">
    <location>
        <begin position="212"/>
        <end position="215"/>
    </location>
</feature>
<evidence type="ECO:0000256" key="8">
    <source>
        <dbReference type="ARBA" id="ARBA00023128"/>
    </source>
</evidence>
<organism evidence="11 12">
    <name type="scientific">Diploscapter pachys</name>
    <dbReference type="NCBI Taxonomy" id="2018661"/>
    <lineage>
        <taxon>Eukaryota</taxon>
        <taxon>Metazoa</taxon>
        <taxon>Ecdysozoa</taxon>
        <taxon>Nematoda</taxon>
        <taxon>Chromadorea</taxon>
        <taxon>Rhabditida</taxon>
        <taxon>Rhabditina</taxon>
        <taxon>Rhabditomorpha</taxon>
        <taxon>Rhabditoidea</taxon>
        <taxon>Rhabditidae</taxon>
        <taxon>Diploscapter</taxon>
    </lineage>
</organism>
<gene>
    <name evidence="11" type="ORF">WR25_05423</name>
</gene>
<dbReference type="PANTHER" id="PTHR13273:SF14">
    <property type="entry name" value="ANAMORSIN"/>
    <property type="match status" value="1"/>
</dbReference>
<dbReference type="PANTHER" id="PTHR13273">
    <property type="entry name" value="ANAMORSIN"/>
    <property type="match status" value="1"/>
</dbReference>
<proteinExistence type="inferred from homology"/>
<evidence type="ECO:0000256" key="5">
    <source>
        <dbReference type="ARBA" id="ARBA00022723"/>
    </source>
</evidence>
<keyword evidence="9" id="KW-0001">2Fe-2S</keyword>
<evidence type="ECO:0000313" key="12">
    <source>
        <dbReference type="Proteomes" id="UP000218231"/>
    </source>
</evidence>
<feature type="binding site" evidence="9">
    <location>
        <position position="174"/>
    </location>
    <ligand>
        <name>[2Fe-2S] cluster</name>
        <dbReference type="ChEBI" id="CHEBI:190135"/>
    </ligand>
</feature>
<feature type="binding site" evidence="9">
    <location>
        <position position="190"/>
    </location>
    <ligand>
        <name>[2Fe-2S] cluster</name>
        <dbReference type="ChEBI" id="CHEBI:190135"/>
    </ligand>
</feature>
<evidence type="ECO:0000259" key="10">
    <source>
        <dbReference type="Pfam" id="PF05093"/>
    </source>
</evidence>
<dbReference type="Proteomes" id="UP000218231">
    <property type="component" value="Unassembled WGS sequence"/>
</dbReference>
<feature type="short sequence motif" description="Cx2C motif 2" evidence="9">
    <location>
        <begin position="223"/>
        <end position="226"/>
    </location>
</feature>
<comment type="cofactor">
    <cofactor evidence="9">
        <name>[2Fe-2S] cluster</name>
        <dbReference type="ChEBI" id="CHEBI:190135"/>
    </cofactor>
</comment>
<evidence type="ECO:0000256" key="2">
    <source>
        <dbReference type="ARBA" id="ARBA00008169"/>
    </source>
</evidence>
<protein>
    <recommendedName>
        <fullName evidence="9">Anamorsin homolog</fullName>
    </recommendedName>
    <alternativeName>
        <fullName evidence="9">Fe-S cluster assembly protein DRE2 homolog</fullName>
    </alternativeName>
</protein>
<feature type="binding site" evidence="9">
    <location>
        <position position="215"/>
    </location>
    <ligand>
        <name>[4Fe-4S] cluster</name>
        <dbReference type="ChEBI" id="CHEBI:49883"/>
    </ligand>
</feature>
<evidence type="ECO:0000256" key="9">
    <source>
        <dbReference type="HAMAP-Rule" id="MF_03115"/>
    </source>
</evidence>
<comment type="caution">
    <text evidence="9">Lacks conserved residue(s) required for the propagation of feature annotation.</text>
</comment>
<comment type="caution">
    <text evidence="11">The sequence shown here is derived from an EMBL/GenBank/DDBJ whole genome shotgun (WGS) entry which is preliminary data.</text>
</comment>
<keyword evidence="12" id="KW-1185">Reference proteome</keyword>
<feature type="binding site" evidence="9">
    <location>
        <position position="212"/>
    </location>
    <ligand>
        <name>[4Fe-4S] cluster</name>
        <dbReference type="ChEBI" id="CHEBI:49883"/>
    </ligand>
</feature>
<keyword evidence="4 9" id="KW-0963">Cytoplasm</keyword>
<feature type="binding site" evidence="9">
    <location>
        <position position="223"/>
    </location>
    <ligand>
        <name>[4Fe-4S] cluster</name>
        <dbReference type="ChEBI" id="CHEBI:49883"/>
    </ligand>
</feature>
<dbReference type="GO" id="GO:0009055">
    <property type="term" value="F:electron transfer activity"/>
    <property type="evidence" value="ECO:0007669"/>
    <property type="project" value="UniProtKB-UniRule"/>
</dbReference>
<dbReference type="STRING" id="2018661.A0A2A2LKT8"/>
<sequence length="248" mass="27189">MEFPSGIQDSSNIVVVIAEKALIDGVKEVTNYQSREGMTIVEADRVARLEETRANDSVDSAIVHVRTDVGLLDSLLQIVFNWLVNSSTIYVHSEIDPETVKRKLRLAGFVVGEQQGFFYTATKQIVDSTPHPIKLDLTARRNSTTNDDDLIDEDALLQPDDYKKPTGDQLKASCGETDGETKKRRACANCTCGLSEQLDNEAKASAPVKSSCGNCSLGDAFRCANCPYLGQPPFKPGEIVKLQNVDDF</sequence>
<keyword evidence="8 9" id="KW-0496">Mitochondrion</keyword>
<dbReference type="Pfam" id="PF05093">
    <property type="entry name" value="CIAPIN1"/>
    <property type="match status" value="1"/>
</dbReference>
<dbReference type="OrthoDB" id="311633at2759"/>
<comment type="similarity">
    <text evidence="2 9">Belongs to the anamorsin family.</text>
</comment>
<evidence type="ECO:0000256" key="1">
    <source>
        <dbReference type="ARBA" id="ARBA00001966"/>
    </source>
</evidence>
<feature type="domain" description="Anamorsin C-terminal" evidence="10">
    <location>
        <begin position="208"/>
        <end position="242"/>
    </location>
</feature>
<keyword evidence="6 9" id="KW-0408">Iron</keyword>
<accession>A0A2A2LKT8</accession>
<dbReference type="InterPro" id="IPR046408">
    <property type="entry name" value="CIAPIN1"/>
</dbReference>
<reference evidence="11 12" key="1">
    <citation type="journal article" date="2017" name="Curr. Biol.">
        <title>Genome architecture and evolution of a unichromosomal asexual nematode.</title>
        <authorList>
            <person name="Fradin H."/>
            <person name="Zegar C."/>
            <person name="Gutwein M."/>
            <person name="Lucas J."/>
            <person name="Kovtun M."/>
            <person name="Corcoran D."/>
            <person name="Baugh L.R."/>
            <person name="Kiontke K."/>
            <person name="Gunsalus K."/>
            <person name="Fitch D.H."/>
            <person name="Piano F."/>
        </authorList>
    </citation>
    <scope>NUCLEOTIDE SEQUENCE [LARGE SCALE GENOMIC DNA]</scope>
    <source>
        <strain evidence="11">PF1309</strain>
    </source>
</reference>
<comment type="function">
    <text evidence="9">Component of the cytosolic iron-sulfur (Fe-S) protein assembly (CIA) machinery. Required for the maturation of extramitochondrial Fe-S proteins. Part of an electron transfer chain functioning in an early step of cytosolic Fe-S biogenesis, facilitating the de novo assembly of a [4Fe-4S] cluster on the cytosolic Fe-S scaffold complex. Electrons are transferred from NADPH via a FAD- and FMN-containing diflavin oxidoreductase. Together with the diflavin oxidoreductase, also required for the assembly of the diferric tyrosyl radical cofactor of ribonucleotide reductase (RNR), probably by providing electrons for reduction during radical cofactor maturation in the catalytic small subunit.</text>
</comment>
<comment type="domain">
    <text evidence="9">The C-terminal domain binds 2 Fe-S clusters but is otherwise mostly in an intrinsically disordered conformation.</text>
</comment>
<comment type="subcellular location">
    <subcellularLocation>
        <location evidence="9">Cytoplasm</location>
    </subcellularLocation>
    <subcellularLocation>
        <location evidence="9">Mitochondrion intermembrane space</location>
    </subcellularLocation>
</comment>
<evidence type="ECO:0000313" key="11">
    <source>
        <dbReference type="EMBL" id="PAV86769.1"/>
    </source>
</evidence>
<name>A0A2A2LKT8_9BILA</name>
<feature type="binding site" evidence="9">
    <location>
        <position position="187"/>
    </location>
    <ligand>
        <name>[2Fe-2S] cluster</name>
        <dbReference type="ChEBI" id="CHEBI:190135"/>
    </ligand>
</feature>
<feature type="binding site" evidence="9">
    <location>
        <position position="192"/>
    </location>
    <ligand>
        <name>[2Fe-2S] cluster</name>
        <dbReference type="ChEBI" id="CHEBI:190135"/>
    </ligand>
</feature>
<evidence type="ECO:0000256" key="3">
    <source>
        <dbReference type="ARBA" id="ARBA00022485"/>
    </source>
</evidence>
<keyword evidence="5 9" id="KW-0479">Metal-binding</keyword>
<dbReference type="HAMAP" id="MF_03115">
    <property type="entry name" value="Anamorsin"/>
    <property type="match status" value="1"/>
</dbReference>
<keyword evidence="7 9" id="KW-0411">Iron-sulfur</keyword>
<comment type="cofactor">
    <cofactor evidence="1 9">
        <name>[4Fe-4S] cluster</name>
        <dbReference type="ChEBI" id="CHEBI:49883"/>
    </cofactor>
</comment>
<comment type="subunit">
    <text evidence="9">Monomer.</text>
</comment>
<comment type="domain">
    <text evidence="9">The twin Cx2C motifs are involved in the recognition by the mitochondrial MIA40-ERV1 disulfide relay system. The formation of 2 disulfide bonds in the Cx2C motifs through dithiol/disulfide exchange reactions effectively traps the protein in the mitochondrial intermembrane space.</text>
</comment>
<dbReference type="GO" id="GO:0016226">
    <property type="term" value="P:iron-sulfur cluster assembly"/>
    <property type="evidence" value="ECO:0007669"/>
    <property type="project" value="UniProtKB-UniRule"/>
</dbReference>
<dbReference type="InterPro" id="IPR007785">
    <property type="entry name" value="Anamorsin"/>
</dbReference>
<evidence type="ECO:0000256" key="6">
    <source>
        <dbReference type="ARBA" id="ARBA00023004"/>
    </source>
</evidence>
<feature type="binding site" evidence="9">
    <location>
        <position position="226"/>
    </location>
    <ligand>
        <name>[4Fe-4S] cluster</name>
        <dbReference type="ChEBI" id="CHEBI:49883"/>
    </ligand>
</feature>
<evidence type="ECO:0000256" key="7">
    <source>
        <dbReference type="ARBA" id="ARBA00023014"/>
    </source>
</evidence>
<dbReference type="GO" id="GO:0005758">
    <property type="term" value="C:mitochondrial intermembrane space"/>
    <property type="evidence" value="ECO:0007669"/>
    <property type="project" value="UniProtKB-SubCell"/>
</dbReference>
<dbReference type="GO" id="GO:0046872">
    <property type="term" value="F:metal ion binding"/>
    <property type="evidence" value="ECO:0007669"/>
    <property type="project" value="UniProtKB-KW"/>
</dbReference>